<protein>
    <submittedName>
        <fullName evidence="2">Uncharacterized protein</fullName>
    </submittedName>
</protein>
<dbReference type="Proteomes" id="UP000178509">
    <property type="component" value="Unassembled WGS sequence"/>
</dbReference>
<dbReference type="AlphaFoldDB" id="A0A1G2HL43"/>
<comment type="caution">
    <text evidence="2">The sequence shown here is derived from an EMBL/GenBank/DDBJ whole genome shotgun (WGS) entry which is preliminary data.</text>
</comment>
<proteinExistence type="predicted"/>
<organism evidence="2 3">
    <name type="scientific">Candidatus Spechtbacteria bacterium RIFCSPLOWO2_02_FULL_38_8</name>
    <dbReference type="NCBI Taxonomy" id="1802164"/>
    <lineage>
        <taxon>Bacteria</taxon>
        <taxon>Candidatus Spechtiibacteriota</taxon>
    </lineage>
</organism>
<dbReference type="EMBL" id="MHOJ01000005">
    <property type="protein sequence ID" value="OGZ63000.1"/>
    <property type="molecule type" value="Genomic_DNA"/>
</dbReference>
<reference evidence="2 3" key="1">
    <citation type="journal article" date="2016" name="Nat. Commun.">
        <title>Thousands of microbial genomes shed light on interconnected biogeochemical processes in an aquifer system.</title>
        <authorList>
            <person name="Anantharaman K."/>
            <person name="Brown C.T."/>
            <person name="Hug L.A."/>
            <person name="Sharon I."/>
            <person name="Castelle C.J."/>
            <person name="Probst A.J."/>
            <person name="Thomas B.C."/>
            <person name="Singh A."/>
            <person name="Wilkins M.J."/>
            <person name="Karaoz U."/>
            <person name="Brodie E.L."/>
            <person name="Williams K.H."/>
            <person name="Hubbard S.S."/>
            <person name="Banfield J.F."/>
        </authorList>
    </citation>
    <scope>NUCLEOTIDE SEQUENCE [LARGE SCALE GENOMIC DNA]</scope>
</reference>
<accession>A0A1G2HL43</accession>
<evidence type="ECO:0000313" key="3">
    <source>
        <dbReference type="Proteomes" id="UP000178509"/>
    </source>
</evidence>
<feature type="transmembrane region" description="Helical" evidence="1">
    <location>
        <begin position="7"/>
        <end position="29"/>
    </location>
</feature>
<evidence type="ECO:0000256" key="1">
    <source>
        <dbReference type="SAM" id="Phobius"/>
    </source>
</evidence>
<keyword evidence="1" id="KW-0472">Membrane</keyword>
<feature type="transmembrane region" description="Helical" evidence="1">
    <location>
        <begin position="82"/>
        <end position="109"/>
    </location>
</feature>
<feature type="transmembrane region" description="Helical" evidence="1">
    <location>
        <begin position="168"/>
        <end position="188"/>
    </location>
</feature>
<dbReference type="STRING" id="1802164.A3H51_00835"/>
<feature type="transmembrane region" description="Helical" evidence="1">
    <location>
        <begin position="49"/>
        <end position="70"/>
    </location>
</feature>
<evidence type="ECO:0000313" key="2">
    <source>
        <dbReference type="EMBL" id="OGZ63000.1"/>
    </source>
</evidence>
<feature type="transmembrane region" description="Helical" evidence="1">
    <location>
        <begin position="115"/>
        <end position="134"/>
    </location>
</feature>
<gene>
    <name evidence="2" type="ORF">A3H51_00835</name>
</gene>
<feature type="transmembrane region" description="Helical" evidence="1">
    <location>
        <begin position="141"/>
        <end position="162"/>
    </location>
</feature>
<name>A0A1G2HL43_9BACT</name>
<keyword evidence="1" id="KW-1133">Transmembrane helix</keyword>
<keyword evidence="1" id="KW-0812">Transmembrane</keyword>
<sequence>MFRWSIFSAALIAVFWTIWYFATGSVPVVESIKWTETSQLELPLAVSRWFDVLLGPVYSILIVGIFYRVGNLDLSPAGKKDAFSVLVIGLALGLTFGLAFSLVVGLGFGGLVADLTFGLAIAGLVVTLVVGLVIGLGLGFVAIFVFSFALTFVTACAFGLAFGLVFSFALILTLSLVLGLVLSLVALIKSLARWLPAKEQSKSSKVRINSTFPPD</sequence>